<dbReference type="EMBL" id="JAAATW010000001">
    <property type="protein sequence ID" value="NBE06501.1"/>
    <property type="molecule type" value="Genomic_DNA"/>
</dbReference>
<evidence type="ECO:0000313" key="4">
    <source>
        <dbReference type="Proteomes" id="UP001517376"/>
    </source>
</evidence>
<dbReference type="PROSITE" id="PS00934">
    <property type="entry name" value="GLYOXALASE_I_1"/>
    <property type="match status" value="1"/>
</dbReference>
<evidence type="ECO:0000259" key="2">
    <source>
        <dbReference type="PROSITE" id="PS51819"/>
    </source>
</evidence>
<organism evidence="3 4">
    <name type="scientific">Paragemmobacter ruber</name>
    <dbReference type="NCBI Taxonomy" id="1985673"/>
    <lineage>
        <taxon>Bacteria</taxon>
        <taxon>Pseudomonadati</taxon>
        <taxon>Pseudomonadota</taxon>
        <taxon>Alphaproteobacteria</taxon>
        <taxon>Rhodobacterales</taxon>
        <taxon>Paracoccaceae</taxon>
        <taxon>Paragemmobacter</taxon>
    </lineage>
</organism>
<dbReference type="Proteomes" id="UP001517376">
    <property type="component" value="Unassembled WGS sequence"/>
</dbReference>
<protein>
    <submittedName>
        <fullName evidence="3">VOC family protein</fullName>
    </submittedName>
</protein>
<keyword evidence="1" id="KW-0479">Metal-binding</keyword>
<dbReference type="InterPro" id="IPR037523">
    <property type="entry name" value="VOC_core"/>
</dbReference>
<dbReference type="PROSITE" id="PS51819">
    <property type="entry name" value="VOC"/>
    <property type="match status" value="2"/>
</dbReference>
<evidence type="ECO:0000256" key="1">
    <source>
        <dbReference type="ARBA" id="ARBA00022723"/>
    </source>
</evidence>
<name>A0ABW9Y1Y3_9RHOB</name>
<dbReference type="RefSeq" id="WP_161765495.1">
    <property type="nucleotide sequence ID" value="NZ_JAAATW010000001.1"/>
</dbReference>
<feature type="domain" description="VOC" evidence="2">
    <location>
        <begin position="166"/>
        <end position="270"/>
    </location>
</feature>
<feature type="domain" description="VOC" evidence="2">
    <location>
        <begin position="9"/>
        <end position="125"/>
    </location>
</feature>
<dbReference type="SUPFAM" id="SSF54593">
    <property type="entry name" value="Glyoxalase/Bleomycin resistance protein/Dihydroxybiphenyl dioxygenase"/>
    <property type="match status" value="2"/>
</dbReference>
<sequence>MSTATAPMEIGRVSLTVHDLPGLTDFYTRALGLSVLASDGTEVTLGTDHAALVTLIADPAARPRGPREAGLFHTAFLLPDRAALGRWLHHAAATRLPVQGMSDHKVSEAIYLADPEGNGIEVYADRPRASWTGADGAIRMTTDPLDLNDLAAAADAPWTGAPAGTVVGHVHLQVGDVPQAESFYAGTLGFAITAHYPGAAFFGAGGYHHHFAANVWNSRGAGRRDHPSTGLAAVELRADPAARAAITARTGGATALSDPWGTRIDVTEKR</sequence>
<dbReference type="InterPro" id="IPR029068">
    <property type="entry name" value="Glyas_Bleomycin-R_OHBP_Dase"/>
</dbReference>
<evidence type="ECO:0000313" key="3">
    <source>
        <dbReference type="EMBL" id="NBE06501.1"/>
    </source>
</evidence>
<comment type="caution">
    <text evidence="3">The sequence shown here is derived from an EMBL/GenBank/DDBJ whole genome shotgun (WGS) entry which is preliminary data.</text>
</comment>
<dbReference type="InterPro" id="IPR004360">
    <property type="entry name" value="Glyas_Fos-R_dOase_dom"/>
</dbReference>
<dbReference type="Pfam" id="PF00903">
    <property type="entry name" value="Glyoxalase"/>
    <property type="match status" value="2"/>
</dbReference>
<gene>
    <name evidence="3" type="ORF">GU920_03075</name>
</gene>
<dbReference type="Gene3D" id="3.10.180.10">
    <property type="entry name" value="2,3-Dihydroxybiphenyl 1,2-Dioxygenase, domain 1"/>
    <property type="match status" value="2"/>
</dbReference>
<keyword evidence="4" id="KW-1185">Reference proteome</keyword>
<accession>A0ABW9Y1Y3</accession>
<dbReference type="PANTHER" id="PTHR43279">
    <property type="entry name" value="CATECHOL-2,3-DIOXYGENASE"/>
    <property type="match status" value="1"/>
</dbReference>
<reference evidence="4" key="1">
    <citation type="submission" date="2020-01" db="EMBL/GenBank/DDBJ databases">
        <title>Sphingomonas sp. strain CSW-10.</title>
        <authorList>
            <person name="Chen W.-M."/>
        </authorList>
    </citation>
    <scope>NUCLEOTIDE SEQUENCE [LARGE SCALE GENOMIC DNA]</scope>
    <source>
        <strain evidence="4">CCP-1</strain>
    </source>
</reference>
<dbReference type="PANTHER" id="PTHR43279:SF1">
    <property type="entry name" value="CATECHOL-2,3-DIOXYGENASE"/>
    <property type="match status" value="1"/>
</dbReference>
<dbReference type="InterPro" id="IPR018146">
    <property type="entry name" value="Glyoxalase_1_CS"/>
</dbReference>
<proteinExistence type="predicted"/>